<evidence type="ECO:0000313" key="2">
    <source>
        <dbReference type="Proteomes" id="UP001497482"/>
    </source>
</evidence>
<name>A0AAV2JDJ2_KNICA</name>
<reference evidence="1 2" key="1">
    <citation type="submission" date="2024-04" db="EMBL/GenBank/DDBJ databases">
        <authorList>
            <person name="Waldvogel A.-M."/>
            <person name="Schoenle A."/>
        </authorList>
    </citation>
    <scope>NUCLEOTIDE SEQUENCE [LARGE SCALE GENOMIC DNA]</scope>
</reference>
<accession>A0AAV2JDJ2</accession>
<keyword evidence="2" id="KW-1185">Reference proteome</keyword>
<gene>
    <name evidence="1" type="ORF">KC01_LOCUS5847</name>
</gene>
<dbReference type="EMBL" id="OZ035833">
    <property type="protein sequence ID" value="CAL1574072.1"/>
    <property type="molecule type" value="Genomic_DNA"/>
</dbReference>
<dbReference type="AlphaFoldDB" id="A0AAV2JDJ2"/>
<organism evidence="1 2">
    <name type="scientific">Knipowitschia caucasica</name>
    <name type="common">Caucasian dwarf goby</name>
    <name type="synonym">Pomatoschistus caucasicus</name>
    <dbReference type="NCBI Taxonomy" id="637954"/>
    <lineage>
        <taxon>Eukaryota</taxon>
        <taxon>Metazoa</taxon>
        <taxon>Chordata</taxon>
        <taxon>Craniata</taxon>
        <taxon>Vertebrata</taxon>
        <taxon>Euteleostomi</taxon>
        <taxon>Actinopterygii</taxon>
        <taxon>Neopterygii</taxon>
        <taxon>Teleostei</taxon>
        <taxon>Neoteleostei</taxon>
        <taxon>Acanthomorphata</taxon>
        <taxon>Gobiaria</taxon>
        <taxon>Gobiiformes</taxon>
        <taxon>Gobioidei</taxon>
        <taxon>Gobiidae</taxon>
        <taxon>Gobiinae</taxon>
        <taxon>Knipowitschia</taxon>
    </lineage>
</organism>
<dbReference type="Proteomes" id="UP001497482">
    <property type="component" value="Chromosome 11"/>
</dbReference>
<protein>
    <submittedName>
        <fullName evidence="1">Uncharacterized protein</fullName>
    </submittedName>
</protein>
<evidence type="ECO:0000313" key="1">
    <source>
        <dbReference type="EMBL" id="CAL1574072.1"/>
    </source>
</evidence>
<proteinExistence type="predicted"/>
<sequence>MPCISVGGSNPRHIQLFQHSVHGQTLRCPPRSSHILFLAHYKVPSAASLPAPRSLKVTANDVASCCSFDRKHEVQR</sequence>